<keyword evidence="2" id="KW-0503">Monooxygenase</keyword>
<dbReference type="Proteomes" id="UP000219439">
    <property type="component" value="Unassembled WGS sequence"/>
</dbReference>
<dbReference type="Gene3D" id="3.30.70.100">
    <property type="match status" value="1"/>
</dbReference>
<dbReference type="SUPFAM" id="SSF54909">
    <property type="entry name" value="Dimeric alpha+beta barrel"/>
    <property type="match status" value="1"/>
</dbReference>
<accession>A0A285PCN8</accession>
<evidence type="ECO:0000313" key="3">
    <source>
        <dbReference type="Proteomes" id="UP000219439"/>
    </source>
</evidence>
<evidence type="ECO:0000313" key="2">
    <source>
        <dbReference type="EMBL" id="SNZ19525.1"/>
    </source>
</evidence>
<sequence length="98" mass="11015">MVHLIATLKIKPGSIEALLSAAAPCIEATRKEQGCISYDLYRSTTDPNTLVFVEVWKSREALTLHFATEHLLKWKEQSVPHIVKRSAKIINSGEIEEI</sequence>
<dbReference type="InterPro" id="IPR011008">
    <property type="entry name" value="Dimeric_a/b-barrel"/>
</dbReference>
<dbReference type="GO" id="GO:0004497">
    <property type="term" value="F:monooxygenase activity"/>
    <property type="evidence" value="ECO:0007669"/>
    <property type="project" value="UniProtKB-KW"/>
</dbReference>
<reference evidence="2 3" key="1">
    <citation type="submission" date="2017-09" db="EMBL/GenBank/DDBJ databases">
        <authorList>
            <person name="Ehlers B."/>
            <person name="Leendertz F.H."/>
        </authorList>
    </citation>
    <scope>NUCLEOTIDE SEQUENCE [LARGE SCALE GENOMIC DNA]</scope>
    <source>
        <strain evidence="2 3">DSM 18289</strain>
    </source>
</reference>
<dbReference type="PANTHER" id="PTHR33336:SF15">
    <property type="entry name" value="ABM DOMAIN-CONTAINING PROTEIN"/>
    <property type="match status" value="1"/>
</dbReference>
<proteinExistence type="predicted"/>
<dbReference type="PROSITE" id="PS51725">
    <property type="entry name" value="ABM"/>
    <property type="match status" value="1"/>
</dbReference>
<feature type="domain" description="ABM" evidence="1">
    <location>
        <begin position="2"/>
        <end position="90"/>
    </location>
</feature>
<organism evidence="2 3">
    <name type="scientific">Cohaesibacter gelatinilyticus</name>
    <dbReference type="NCBI Taxonomy" id="372072"/>
    <lineage>
        <taxon>Bacteria</taxon>
        <taxon>Pseudomonadati</taxon>
        <taxon>Pseudomonadota</taxon>
        <taxon>Alphaproteobacteria</taxon>
        <taxon>Hyphomicrobiales</taxon>
        <taxon>Cohaesibacteraceae</taxon>
    </lineage>
</organism>
<dbReference type="AlphaFoldDB" id="A0A285PCN8"/>
<name>A0A285PCN8_9HYPH</name>
<keyword evidence="2" id="KW-0560">Oxidoreductase</keyword>
<dbReference type="PANTHER" id="PTHR33336">
    <property type="entry name" value="QUINOL MONOOXYGENASE YGIN-RELATED"/>
    <property type="match status" value="1"/>
</dbReference>
<dbReference type="InterPro" id="IPR007138">
    <property type="entry name" value="ABM_dom"/>
</dbReference>
<dbReference type="InterPro" id="IPR050744">
    <property type="entry name" value="AI-2_Isomerase_LsrG"/>
</dbReference>
<evidence type="ECO:0000259" key="1">
    <source>
        <dbReference type="PROSITE" id="PS51725"/>
    </source>
</evidence>
<keyword evidence="3" id="KW-1185">Reference proteome</keyword>
<protein>
    <submittedName>
        <fullName evidence="2">Quinol monooxygenase YgiN</fullName>
    </submittedName>
</protein>
<gene>
    <name evidence="2" type="ORF">SAMN06265368_2614</name>
</gene>
<dbReference type="EMBL" id="OBEL01000002">
    <property type="protein sequence ID" value="SNZ19525.1"/>
    <property type="molecule type" value="Genomic_DNA"/>
</dbReference>
<dbReference type="Pfam" id="PF03992">
    <property type="entry name" value="ABM"/>
    <property type="match status" value="1"/>
</dbReference>